<dbReference type="Proteomes" id="UP001230649">
    <property type="component" value="Unassembled WGS sequence"/>
</dbReference>
<comment type="caution">
    <text evidence="1">The sequence shown here is derived from an EMBL/GenBank/DDBJ whole genome shotgun (WGS) entry which is preliminary data.</text>
</comment>
<evidence type="ECO:0000313" key="2">
    <source>
        <dbReference type="Proteomes" id="UP001230649"/>
    </source>
</evidence>
<keyword evidence="2" id="KW-1185">Reference proteome</keyword>
<dbReference type="EMBL" id="JASBWS010000091">
    <property type="protein sequence ID" value="KAJ9098561.1"/>
    <property type="molecule type" value="Genomic_DNA"/>
</dbReference>
<gene>
    <name evidence="1" type="ORF">QFC20_005903</name>
</gene>
<protein>
    <submittedName>
        <fullName evidence="1">Uncharacterized protein</fullName>
    </submittedName>
</protein>
<reference evidence="1" key="1">
    <citation type="submission" date="2023-04" db="EMBL/GenBank/DDBJ databases">
        <title>Draft Genome sequencing of Naganishia species isolated from polar environments using Oxford Nanopore Technology.</title>
        <authorList>
            <person name="Leo P."/>
            <person name="Venkateswaran K."/>
        </authorList>
    </citation>
    <scope>NUCLEOTIDE SEQUENCE</scope>
    <source>
        <strain evidence="1">MNA-CCFEE 5262</strain>
    </source>
</reference>
<organism evidence="1 2">
    <name type="scientific">Naganishia adeliensis</name>
    <dbReference type="NCBI Taxonomy" id="92952"/>
    <lineage>
        <taxon>Eukaryota</taxon>
        <taxon>Fungi</taxon>
        <taxon>Dikarya</taxon>
        <taxon>Basidiomycota</taxon>
        <taxon>Agaricomycotina</taxon>
        <taxon>Tremellomycetes</taxon>
        <taxon>Filobasidiales</taxon>
        <taxon>Filobasidiaceae</taxon>
        <taxon>Naganishia</taxon>
    </lineage>
</organism>
<sequence>MPIVSSSLSSTLKASVTLDQRGTYCTVRVHLYAQYEYSMLDMAGVWRTLDVARSLPGFESISDININVLSNPGEAAPGLVGPLNVSPDSDIEEEGDEDDDDASDDAVDPFAILPTPPIDGWLKSINLNIDDSVKLEIHDYIILSTHMMAILRPYAVMRLEKEDEKMECAAFRMFGLQTDVLLAFTASYMRLCSSDPLYATLEVTFDLLYTEDDEDDVAELQPEDVFGVLTLLALTAKNFKQASKTIPLKLLRGYLAWNEPEWFIASVKVDADKKEMKTSFHYGFEDMINKVEKLEDVATTVSAGRDA</sequence>
<proteinExistence type="predicted"/>
<accession>A0ACC2VIX6</accession>
<name>A0ACC2VIX6_9TREE</name>
<evidence type="ECO:0000313" key="1">
    <source>
        <dbReference type="EMBL" id="KAJ9098561.1"/>
    </source>
</evidence>